<reference evidence="2 3" key="1">
    <citation type="submission" date="2023-10" db="EMBL/GenBank/DDBJ databases">
        <title>Niallia locisalis sp.nov. isolated from a salt pond sample.</title>
        <authorList>
            <person name="Li X.-J."/>
            <person name="Dong L."/>
        </authorList>
    </citation>
    <scope>NUCLEOTIDE SEQUENCE [LARGE SCALE GENOMIC DNA]</scope>
    <source>
        <strain evidence="2 3">DSM 29761</strain>
    </source>
</reference>
<dbReference type="SMART" id="SM00060">
    <property type="entry name" value="FN3"/>
    <property type="match status" value="1"/>
</dbReference>
<dbReference type="RefSeq" id="WP_338449824.1">
    <property type="nucleotide sequence ID" value="NZ_CP137640.1"/>
</dbReference>
<feature type="domain" description="Fibronectin type-III" evidence="1">
    <location>
        <begin position="96"/>
        <end position="184"/>
    </location>
</feature>
<dbReference type="InterPro" id="IPR011050">
    <property type="entry name" value="Pectin_lyase_fold/virulence"/>
</dbReference>
<proteinExistence type="predicted"/>
<dbReference type="PROSITE" id="PS50853">
    <property type="entry name" value="FN3"/>
    <property type="match status" value="1"/>
</dbReference>
<dbReference type="InterPro" id="IPR008964">
    <property type="entry name" value="Invasin/intimin_cell_adhesion"/>
</dbReference>
<dbReference type="CDD" id="cd00063">
    <property type="entry name" value="FN3"/>
    <property type="match status" value="1"/>
</dbReference>
<dbReference type="InterPro" id="IPR036116">
    <property type="entry name" value="FN3_sf"/>
</dbReference>
<dbReference type="EMBL" id="CP137640">
    <property type="protein sequence ID" value="WVX80894.1"/>
    <property type="molecule type" value="Genomic_DNA"/>
</dbReference>
<name>A0ABZ2CAV1_9BACI</name>
<dbReference type="Gene3D" id="2.60.40.10">
    <property type="entry name" value="Immunoglobulins"/>
    <property type="match status" value="1"/>
</dbReference>
<dbReference type="InterPro" id="IPR059177">
    <property type="entry name" value="GH29D-like_dom"/>
</dbReference>
<dbReference type="Pfam" id="PF13290">
    <property type="entry name" value="CHB_HEX_C_1"/>
    <property type="match status" value="1"/>
</dbReference>
<evidence type="ECO:0000313" key="3">
    <source>
        <dbReference type="Proteomes" id="UP001357223"/>
    </source>
</evidence>
<dbReference type="InterPro" id="IPR003343">
    <property type="entry name" value="Big_2"/>
</dbReference>
<dbReference type="InterPro" id="IPR013783">
    <property type="entry name" value="Ig-like_fold"/>
</dbReference>
<dbReference type="Pfam" id="PF00041">
    <property type="entry name" value="fn3"/>
    <property type="match status" value="1"/>
</dbReference>
<sequence length="1137" mass="125230">MILIIKDYFEGSSGVTKTYQEDMMGFHITNDHNTSSLTFTIHNLSISVKPLEAFKGKFAPFRSVTVNSTIPYRATVLAPFDETAPPPEPDITAPTEVTNLSANNVTATSFTLSWTASDSEDAIGYDIYKDGEFLASVSNTNVEVTGLSPSTEYTFSVMAKDAAGNISSGTSITISTLGVDTSPPVLTITQGGTFTDTQSVTMSTNEDATIYYTLDGSEPTTSSSLYTGPLTLTDTTTVKAFARDTAGNESAVQTATYTKDVAESDPGIVTDGLVLHYDFTNRTGTTSNTITDTVNNVPATLVGVTHDGSTDGYVDNKGLLLQVQDYVQIPTNTSPLSQLINLNSGNGLTIQMISYDTNGTHWTTDGNELTSTNSGGSVLYRKNDGSTGRMGAGTYWVIDSSGYKQSYNDAVNPIGSEATNTFTFRLNSNNTLNVFINDSIGETQNPVPNDFKEFINTLAKSPLYLRKNVLQNSHPEKLVAFMIYNRELTDEEIRNTYRYFRNKDPLEGISVNPSNVQLNRGEKQRLSVRGLPNLYTELLDISYQSGNEGYVTVDKSGILTGVNDGETTVSVTATLGDQTFMDYINVKIGGLITAPPSSTRVINGMSINRKMDSIKVGENFVVMATALSSDLPYDIYNDNIVIWESSNPDVARVQYGVLEGVSSGTATLTAYDATKTYSSSFDINVVNHMETQLKDADIYYVNVSIYSIKINNTDSTNTTNGIQNALNYASTNGYKKIVFPYGTYLISPAVRTIFPPSDMIIDFSNSIINIEPSPLTSTGYKMFYFTNVKNTKLMRAHVYGERDSTTIQNSVENCLSVLIDDCLNSGFESCTFSKSPGFNVITGTLRNKNMGKNTQSISVSRFNFELGNIDENGQNDNRITKNYYRYNQYMNVSGLGEYYLLGYTQGYHGYPHLRSRLYSIHFYDQNYNHIESQMYNLQYYNYPKPPNAKYAKIVIYQEAPPSSGDTDFNGAVAFIRTIGMPRNCYIKNCTLEDNFSTGLAMCGGQGWTIEGNMFSNNRGRMPGCDIDWEDGWEHMVGDVLKKNTFNSRLGVIFSAGGSLAAFDNTFNQSTMTVWSRTQNFRIFNNEFNSKGGFTNDFKTQGDSVLARNIFTDGANYSTGINHTGANYKVHNIYNTVV</sequence>
<dbReference type="Gene3D" id="2.60.40.1080">
    <property type="match status" value="2"/>
</dbReference>
<organism evidence="2 3">
    <name type="scientific">Niallia oryzisoli</name>
    <dbReference type="NCBI Taxonomy" id="1737571"/>
    <lineage>
        <taxon>Bacteria</taxon>
        <taxon>Bacillati</taxon>
        <taxon>Bacillota</taxon>
        <taxon>Bacilli</taxon>
        <taxon>Bacillales</taxon>
        <taxon>Bacillaceae</taxon>
        <taxon>Niallia</taxon>
    </lineage>
</organism>
<dbReference type="SMART" id="SM00635">
    <property type="entry name" value="BID_2"/>
    <property type="match status" value="2"/>
</dbReference>
<dbReference type="SUPFAM" id="SSF49265">
    <property type="entry name" value="Fibronectin type III"/>
    <property type="match status" value="1"/>
</dbReference>
<evidence type="ECO:0000313" key="2">
    <source>
        <dbReference type="EMBL" id="WVX80894.1"/>
    </source>
</evidence>
<dbReference type="InterPro" id="IPR003961">
    <property type="entry name" value="FN3_dom"/>
</dbReference>
<dbReference type="Gene3D" id="2.160.20.10">
    <property type="entry name" value="Single-stranded right-handed beta-helix, Pectin lyase-like"/>
    <property type="match status" value="1"/>
</dbReference>
<accession>A0ABZ2CAV1</accession>
<keyword evidence="3" id="KW-1185">Reference proteome</keyword>
<gene>
    <name evidence="2" type="ORF">R4Z09_27370</name>
</gene>
<dbReference type="InterPro" id="IPR012334">
    <property type="entry name" value="Pectin_lyas_fold"/>
</dbReference>
<dbReference type="Proteomes" id="UP001357223">
    <property type="component" value="Chromosome"/>
</dbReference>
<evidence type="ECO:0000259" key="1">
    <source>
        <dbReference type="PROSITE" id="PS50853"/>
    </source>
</evidence>
<dbReference type="SUPFAM" id="SSF49373">
    <property type="entry name" value="Invasin/intimin cell-adhesion fragments"/>
    <property type="match status" value="2"/>
</dbReference>
<dbReference type="SUPFAM" id="SSF51126">
    <property type="entry name" value="Pectin lyase-like"/>
    <property type="match status" value="1"/>
</dbReference>
<dbReference type="Pfam" id="PF02368">
    <property type="entry name" value="Big_2"/>
    <property type="match status" value="1"/>
</dbReference>
<protein>
    <submittedName>
        <fullName evidence="2">Chitobiase/beta-hexosaminidase C-terminal domain-containing protein</fullName>
    </submittedName>
</protein>